<sequence length="36" mass="4425">MHCIKLQATAVSSWRRAMARSWCWSCWIRWLNVCRK</sequence>
<reference evidence="1" key="1">
    <citation type="journal article" date="2008" name="BMC Genomics">
        <title>A conifer genomics resource of 200,000 spruce (Picea spp.) ESTs and 6,464 high-quality, sequence-finished full-length cDNAs for Sitka spruce (Picea sitchensis).</title>
        <authorList>
            <person name="Ralph S.G."/>
            <person name="Chun H.J."/>
            <person name="Kolosova N."/>
            <person name="Cooper D."/>
            <person name="Oddy C."/>
            <person name="Ritland C.E."/>
            <person name="Kirkpatrick R."/>
            <person name="Moore R."/>
            <person name="Barber S."/>
            <person name="Holt R.A."/>
            <person name="Jones S.J."/>
            <person name="Marra M.A."/>
            <person name="Douglas C.J."/>
            <person name="Ritland K."/>
            <person name="Bohlmann J."/>
        </authorList>
    </citation>
    <scope>NUCLEOTIDE SEQUENCE</scope>
    <source>
        <tissue evidence="1">Green portion of the leader tissue</tissue>
    </source>
</reference>
<organism evidence="1">
    <name type="scientific">Picea sitchensis</name>
    <name type="common">Sitka spruce</name>
    <name type="synonym">Pinus sitchensis</name>
    <dbReference type="NCBI Taxonomy" id="3332"/>
    <lineage>
        <taxon>Eukaryota</taxon>
        <taxon>Viridiplantae</taxon>
        <taxon>Streptophyta</taxon>
        <taxon>Embryophyta</taxon>
        <taxon>Tracheophyta</taxon>
        <taxon>Spermatophyta</taxon>
        <taxon>Pinopsida</taxon>
        <taxon>Pinidae</taxon>
        <taxon>Conifers I</taxon>
        <taxon>Pinales</taxon>
        <taxon>Pinaceae</taxon>
        <taxon>Picea</taxon>
    </lineage>
</organism>
<dbReference type="EMBL" id="EF084242">
    <property type="protein sequence ID" value="ABK23564.1"/>
    <property type="molecule type" value="mRNA"/>
</dbReference>
<proteinExistence type="evidence at transcript level"/>
<accession>A9NSF3</accession>
<name>A9NSF3_PICSI</name>
<evidence type="ECO:0000313" key="1">
    <source>
        <dbReference type="EMBL" id="ABK23564.1"/>
    </source>
</evidence>
<dbReference type="AlphaFoldDB" id="A9NSF3"/>
<protein>
    <submittedName>
        <fullName evidence="1">Uncharacterized protein</fullName>
    </submittedName>
</protein>